<dbReference type="AlphaFoldDB" id="A0A285JBT0"/>
<sequence length="115" mass="13520">MVTVDDVRQVARDLPRSSEHLINDRVKFRVGKIVYVAFSRDETVMGFGFPKEERAALVASEPKIFHLPRESDMRFNWVQAWMDPLDEQRMTELVLDAWRMVVPKKVWSAYLPRLA</sequence>
<proteinExistence type="predicted"/>
<gene>
    <name evidence="1" type="ORF">SAMN05421748_11811</name>
</gene>
<name>A0A285JBT0_9ACTN</name>
<evidence type="ECO:0008006" key="3">
    <source>
        <dbReference type="Google" id="ProtNLM"/>
    </source>
</evidence>
<accession>A0A285JBT0</accession>
<dbReference type="SUPFAM" id="SSF142906">
    <property type="entry name" value="YjbR-like"/>
    <property type="match status" value="1"/>
</dbReference>
<evidence type="ECO:0000313" key="2">
    <source>
        <dbReference type="Proteomes" id="UP000219612"/>
    </source>
</evidence>
<evidence type="ECO:0000313" key="1">
    <source>
        <dbReference type="EMBL" id="SNY56846.1"/>
    </source>
</evidence>
<keyword evidence="2" id="KW-1185">Reference proteome</keyword>
<dbReference type="OrthoDB" id="6167040at2"/>
<dbReference type="InterPro" id="IPR038056">
    <property type="entry name" value="YjbR-like_sf"/>
</dbReference>
<dbReference type="InterPro" id="IPR058532">
    <property type="entry name" value="YjbR/MT2646/Rv2570-like"/>
</dbReference>
<dbReference type="Pfam" id="PF04237">
    <property type="entry name" value="YjbR"/>
    <property type="match status" value="1"/>
</dbReference>
<dbReference type="RefSeq" id="WP_097324888.1">
    <property type="nucleotide sequence ID" value="NZ_OBDY01000018.1"/>
</dbReference>
<reference evidence="1 2" key="1">
    <citation type="submission" date="2017-09" db="EMBL/GenBank/DDBJ databases">
        <authorList>
            <person name="Ehlers B."/>
            <person name="Leendertz F.H."/>
        </authorList>
    </citation>
    <scope>NUCLEOTIDE SEQUENCE [LARGE SCALE GENOMIC DNA]</scope>
    <source>
        <strain evidence="1 2">CGMCC 4.6857</strain>
    </source>
</reference>
<dbReference type="EMBL" id="OBDY01000018">
    <property type="protein sequence ID" value="SNY56846.1"/>
    <property type="molecule type" value="Genomic_DNA"/>
</dbReference>
<organism evidence="1 2">
    <name type="scientific">Paractinoplanes atraurantiacus</name>
    <dbReference type="NCBI Taxonomy" id="1036182"/>
    <lineage>
        <taxon>Bacteria</taxon>
        <taxon>Bacillati</taxon>
        <taxon>Actinomycetota</taxon>
        <taxon>Actinomycetes</taxon>
        <taxon>Micromonosporales</taxon>
        <taxon>Micromonosporaceae</taxon>
        <taxon>Paractinoplanes</taxon>
    </lineage>
</organism>
<protein>
    <recommendedName>
        <fullName evidence="3">YjbR protein</fullName>
    </recommendedName>
</protein>
<dbReference type="Proteomes" id="UP000219612">
    <property type="component" value="Unassembled WGS sequence"/>
</dbReference>